<evidence type="ECO:0000313" key="2">
    <source>
        <dbReference type="EMBL" id="JAG84999.1"/>
    </source>
</evidence>
<dbReference type="AlphaFoldDB" id="A0A0C9RNX0"/>
<feature type="signal peptide" evidence="1">
    <location>
        <begin position="1"/>
        <end position="21"/>
    </location>
</feature>
<name>A0A0C9RNX0_9HYME</name>
<accession>A0A0C9RNX0</accession>
<evidence type="ECO:0000256" key="1">
    <source>
        <dbReference type="SAM" id="SignalP"/>
    </source>
</evidence>
<dbReference type="EMBL" id="GBYB01015232">
    <property type="protein sequence ID" value="JAG84999.1"/>
    <property type="molecule type" value="Transcribed_RNA"/>
</dbReference>
<proteinExistence type="predicted"/>
<protein>
    <submittedName>
        <fullName evidence="2">Uncharacterized protein</fullName>
    </submittedName>
</protein>
<keyword evidence="1" id="KW-0732">Signal</keyword>
<feature type="chain" id="PRO_5002202134" evidence="1">
    <location>
        <begin position="22"/>
        <end position="99"/>
    </location>
</feature>
<reference evidence="2" key="1">
    <citation type="submission" date="2015-01" db="EMBL/GenBank/DDBJ databases">
        <title>Transcriptome Assembly of Fopius arisanus.</title>
        <authorList>
            <person name="Geib S."/>
        </authorList>
    </citation>
    <scope>NUCLEOTIDE SEQUENCE</scope>
</reference>
<organism evidence="2">
    <name type="scientific">Fopius arisanus</name>
    <dbReference type="NCBI Taxonomy" id="64838"/>
    <lineage>
        <taxon>Eukaryota</taxon>
        <taxon>Metazoa</taxon>
        <taxon>Ecdysozoa</taxon>
        <taxon>Arthropoda</taxon>
        <taxon>Hexapoda</taxon>
        <taxon>Insecta</taxon>
        <taxon>Pterygota</taxon>
        <taxon>Neoptera</taxon>
        <taxon>Endopterygota</taxon>
        <taxon>Hymenoptera</taxon>
        <taxon>Apocrita</taxon>
        <taxon>Ichneumonoidea</taxon>
        <taxon>Braconidae</taxon>
        <taxon>Opiinae</taxon>
        <taxon>Fopius</taxon>
    </lineage>
</organism>
<sequence length="99" mass="10859">MLGKGLCVLVKVLLLAPSAYALLPEGLEDQSAIVGSLEDDCAARCPDLDLTQNRTDDISTEVGCGVRCKIDQLRFSAVNSTLGFDLERYPRRSTRSRDR</sequence>
<gene>
    <name evidence="2" type="ORF">g.65308</name>
</gene>